<dbReference type="EMBL" id="JAPWTJ010001179">
    <property type="protein sequence ID" value="KAJ8973428.1"/>
    <property type="molecule type" value="Genomic_DNA"/>
</dbReference>
<proteinExistence type="predicted"/>
<dbReference type="Pfam" id="PF00435">
    <property type="entry name" value="Spectrin"/>
    <property type="match status" value="1"/>
</dbReference>
<evidence type="ECO:0000313" key="2">
    <source>
        <dbReference type="EMBL" id="KAJ8973428.1"/>
    </source>
</evidence>
<protein>
    <recommendedName>
        <fullName evidence="4">Spectrin repeat-containing domain protein</fullName>
    </recommendedName>
</protein>
<sequence>MLEKKTQSLQTEVDNHEPRINTVCNNGQKLIDEGHEDAAEFSGLISELHKAWQELKDAIEKATRRSVAQRARPAVSVRRQRSRELDERARALHDGGGSRQGRNLR</sequence>
<reference evidence="2" key="1">
    <citation type="journal article" date="2023" name="Insect Mol. Biol.">
        <title>Genome sequencing provides insights into the evolution of gene families encoding plant cell wall-degrading enzymes in longhorned beetles.</title>
        <authorList>
            <person name="Shin N.R."/>
            <person name="Okamura Y."/>
            <person name="Kirsch R."/>
            <person name="Pauchet Y."/>
        </authorList>
    </citation>
    <scope>NUCLEOTIDE SEQUENCE</scope>
    <source>
        <strain evidence="2">MMC_N1</strain>
    </source>
</reference>
<accession>A0ABQ9J5T4</accession>
<feature type="region of interest" description="Disordered" evidence="1">
    <location>
        <begin position="1"/>
        <end position="20"/>
    </location>
</feature>
<keyword evidence="3" id="KW-1185">Reference proteome</keyword>
<dbReference type="Gene3D" id="1.20.58.60">
    <property type="match status" value="1"/>
</dbReference>
<organism evidence="2 3">
    <name type="scientific">Molorchus minor</name>
    <dbReference type="NCBI Taxonomy" id="1323400"/>
    <lineage>
        <taxon>Eukaryota</taxon>
        <taxon>Metazoa</taxon>
        <taxon>Ecdysozoa</taxon>
        <taxon>Arthropoda</taxon>
        <taxon>Hexapoda</taxon>
        <taxon>Insecta</taxon>
        <taxon>Pterygota</taxon>
        <taxon>Neoptera</taxon>
        <taxon>Endopterygota</taxon>
        <taxon>Coleoptera</taxon>
        <taxon>Polyphaga</taxon>
        <taxon>Cucujiformia</taxon>
        <taxon>Chrysomeloidea</taxon>
        <taxon>Cerambycidae</taxon>
        <taxon>Lamiinae</taxon>
        <taxon>Monochamini</taxon>
        <taxon>Molorchus</taxon>
    </lineage>
</organism>
<gene>
    <name evidence="2" type="ORF">NQ317_016711</name>
</gene>
<evidence type="ECO:0008006" key="4">
    <source>
        <dbReference type="Google" id="ProtNLM"/>
    </source>
</evidence>
<dbReference type="SUPFAM" id="SSF46966">
    <property type="entry name" value="Spectrin repeat"/>
    <property type="match status" value="1"/>
</dbReference>
<dbReference type="InterPro" id="IPR002017">
    <property type="entry name" value="Spectrin_repeat"/>
</dbReference>
<name>A0ABQ9J5T4_9CUCU</name>
<dbReference type="Proteomes" id="UP001162164">
    <property type="component" value="Unassembled WGS sequence"/>
</dbReference>
<evidence type="ECO:0000256" key="1">
    <source>
        <dbReference type="SAM" id="MobiDB-lite"/>
    </source>
</evidence>
<comment type="caution">
    <text evidence="2">The sequence shown here is derived from an EMBL/GenBank/DDBJ whole genome shotgun (WGS) entry which is preliminary data.</text>
</comment>
<feature type="compositionally biased region" description="Basic and acidic residues" evidence="1">
    <location>
        <begin position="82"/>
        <end position="93"/>
    </location>
</feature>
<evidence type="ECO:0000313" key="3">
    <source>
        <dbReference type="Proteomes" id="UP001162164"/>
    </source>
</evidence>
<feature type="region of interest" description="Disordered" evidence="1">
    <location>
        <begin position="63"/>
        <end position="105"/>
    </location>
</feature>